<accession>B6HVD8</accession>
<feature type="transmembrane region" description="Helical" evidence="5">
    <location>
        <begin position="27"/>
        <end position="45"/>
    </location>
</feature>
<protein>
    <submittedName>
        <fullName evidence="6">Pc22g18940 protein</fullName>
    </submittedName>
</protein>
<dbReference type="BioCyc" id="PCHR:PC22G18940-MONOMER"/>
<feature type="transmembrane region" description="Helical" evidence="5">
    <location>
        <begin position="244"/>
        <end position="263"/>
    </location>
</feature>
<dbReference type="OMA" id="EFYPYTP"/>
<dbReference type="EMBL" id="AM920437">
    <property type="protein sequence ID" value="CAP99182.1"/>
    <property type="molecule type" value="Genomic_DNA"/>
</dbReference>
<dbReference type="VEuPathDB" id="FungiDB:PCH_Pc22g18940"/>
<keyword evidence="3 5" id="KW-1133">Transmembrane helix</keyword>
<dbReference type="Pfam" id="PF04479">
    <property type="entry name" value="RTA1"/>
    <property type="match status" value="1"/>
</dbReference>
<feature type="transmembrane region" description="Helical" evidence="5">
    <location>
        <begin position="52"/>
        <end position="69"/>
    </location>
</feature>
<dbReference type="OrthoDB" id="3358017at2759"/>
<organism evidence="6 7">
    <name type="scientific">Penicillium rubens (strain ATCC 28089 / DSM 1075 / NRRL 1951 / Wisconsin 54-1255)</name>
    <name type="common">Penicillium chrysogenum</name>
    <dbReference type="NCBI Taxonomy" id="500485"/>
    <lineage>
        <taxon>Eukaryota</taxon>
        <taxon>Fungi</taxon>
        <taxon>Dikarya</taxon>
        <taxon>Ascomycota</taxon>
        <taxon>Pezizomycotina</taxon>
        <taxon>Eurotiomycetes</taxon>
        <taxon>Eurotiomycetidae</taxon>
        <taxon>Eurotiales</taxon>
        <taxon>Aspergillaceae</taxon>
        <taxon>Penicillium</taxon>
        <taxon>Penicillium chrysogenum species complex</taxon>
    </lineage>
</organism>
<feature type="transmembrane region" description="Helical" evidence="5">
    <location>
        <begin position="126"/>
        <end position="150"/>
    </location>
</feature>
<dbReference type="GO" id="GO:0016020">
    <property type="term" value="C:membrane"/>
    <property type="evidence" value="ECO:0007669"/>
    <property type="project" value="UniProtKB-SubCell"/>
</dbReference>
<dbReference type="InterPro" id="IPR007568">
    <property type="entry name" value="RTA1"/>
</dbReference>
<keyword evidence="2 5" id="KW-0812">Transmembrane</keyword>
<dbReference type="AlphaFoldDB" id="B6HVD8"/>
<dbReference type="Proteomes" id="UP000000724">
    <property type="component" value="Contig Pc00c22"/>
</dbReference>
<gene>
    <name evidence="6" type="ORF">Pc22g18940</name>
    <name evidence="6" type="ORF">PCH_Pc22g18940</name>
</gene>
<evidence type="ECO:0000256" key="1">
    <source>
        <dbReference type="ARBA" id="ARBA00004141"/>
    </source>
</evidence>
<dbReference type="eggNOG" id="ENOG502SN5A">
    <property type="taxonomic scope" value="Eukaryota"/>
</dbReference>
<dbReference type="HOGENOM" id="CLU_033465_3_1_1"/>
<reference evidence="6 7" key="1">
    <citation type="journal article" date="2008" name="Nat. Biotechnol.">
        <title>Genome sequencing and analysis of the filamentous fungus Penicillium chrysogenum.</title>
        <authorList>
            <person name="van den Berg M.A."/>
            <person name="Albang R."/>
            <person name="Albermann K."/>
            <person name="Badger J.H."/>
            <person name="Daran J.-M."/>
            <person name="Driessen A.J.M."/>
            <person name="Garcia-Estrada C."/>
            <person name="Fedorova N.D."/>
            <person name="Harris D.M."/>
            <person name="Heijne W.H.M."/>
            <person name="Joardar V.S."/>
            <person name="Kiel J.A.K.W."/>
            <person name="Kovalchuk A."/>
            <person name="Martin J.F."/>
            <person name="Nierman W.C."/>
            <person name="Nijland J.G."/>
            <person name="Pronk J.T."/>
            <person name="Roubos J.A."/>
            <person name="van der Klei I.J."/>
            <person name="van Peij N.N.M.E."/>
            <person name="Veenhuis M."/>
            <person name="von Doehren H."/>
            <person name="Wagner C."/>
            <person name="Wortman J.R."/>
            <person name="Bovenberg R.A.L."/>
        </authorList>
    </citation>
    <scope>NUCLEOTIDE SEQUENCE [LARGE SCALE GENOMIC DNA]</scope>
    <source>
        <strain evidence="7">ATCC 28089 / DSM 1075 / NRRL 1951 / Wisconsin 54-1255</strain>
    </source>
</reference>
<feature type="transmembrane region" description="Helical" evidence="5">
    <location>
        <begin position="89"/>
        <end position="106"/>
    </location>
</feature>
<feature type="transmembrane region" description="Helical" evidence="5">
    <location>
        <begin position="162"/>
        <end position="182"/>
    </location>
</feature>
<evidence type="ECO:0000256" key="4">
    <source>
        <dbReference type="ARBA" id="ARBA00023136"/>
    </source>
</evidence>
<comment type="subcellular location">
    <subcellularLocation>
        <location evidence="1">Membrane</location>
        <topology evidence="1">Multi-pass membrane protein</topology>
    </subcellularLocation>
</comment>
<name>B6HVD8_PENRW</name>
<evidence type="ECO:0000256" key="5">
    <source>
        <dbReference type="SAM" id="Phobius"/>
    </source>
</evidence>
<keyword evidence="4 5" id="KW-0472">Membrane</keyword>
<proteinExistence type="predicted"/>
<dbReference type="PANTHER" id="PTHR31465:SF17">
    <property type="entry name" value="DOMAIN PROTEIN, PUTATIVE (AFU_ORTHOLOGUE AFUA_5G09900)-RELATED"/>
    <property type="match status" value="1"/>
</dbReference>
<evidence type="ECO:0000313" key="7">
    <source>
        <dbReference type="Proteomes" id="UP000000724"/>
    </source>
</evidence>
<keyword evidence="7" id="KW-1185">Reference proteome</keyword>
<evidence type="ECO:0000256" key="3">
    <source>
        <dbReference type="ARBA" id="ARBA00022989"/>
    </source>
</evidence>
<evidence type="ECO:0000313" key="6">
    <source>
        <dbReference type="EMBL" id="CAP99182.1"/>
    </source>
</evidence>
<feature type="transmembrane region" description="Helical" evidence="5">
    <location>
        <begin position="207"/>
        <end position="224"/>
    </location>
</feature>
<sequence>MDIVFHPGKNGTDPWVEFYPYTPSATAGYAFMGIFGVSTLVHIVLMFPFRAAYFIPLVLGGICETFGYYGRAWSHQSRFDIKSWSLQEMLILCAPPLVAATVYMVLGRIIRSFGAEHLSSMRPKWLTFVFVMNDVLCFCTQLGGAGVQVTGDEKVMKIGKKVVLAGLIFSLVVFAWFILIAAKFHRRLQQSPTPLLNQNPDLPWQRYMWAIYISCLALMVRNLVRTIQFGAGQKTDVNTKEVYIYVFDAFLMFFTMLVLTIYHPGRLIKKARRLTKTDFTGERNSAHGLLSECEMGERMPNK</sequence>
<evidence type="ECO:0000256" key="2">
    <source>
        <dbReference type="ARBA" id="ARBA00022692"/>
    </source>
</evidence>
<dbReference type="PANTHER" id="PTHR31465">
    <property type="entry name" value="PROTEIN RTA1-RELATED"/>
    <property type="match status" value="1"/>
</dbReference>